<evidence type="ECO:0000259" key="15">
    <source>
        <dbReference type="Pfam" id="PF01557"/>
    </source>
</evidence>
<sequence length="452" mass="47749">MSAPVPNATHAPALRSWVKSANAPGAEFPIQNLPFAVFSSTTGSLHPPRCGVGIGDQILDVGACADLMGDALARAAADACRAPSLNDLMRLGQPAASALRHRLSQLLAAGSEARDAVAAALIPLSQAELHLPVRIGGYTDFYASVHHATNVGRLMRPDNPLLPNYKYVPIGYNGRASSVRVSGEPVRRPRGQTKGPGEAAPTFGPSLRLDYEVELGLYIGAPSMRDEAIPVGSAWDHVFGFSLLNDWSARDIQSWEYQPLGPFLSKSFATTVSPWVVTADALIPFRVPAAHREAADPQPLPYLFSSTDQESGGVHVMLEASLCTRRMAQLGLPAMRLSRSTSAGLYWTFGQMVAHHTSNGCALDTGDLLGSGTVSGEAEGAQGALLELTAGGSRPLHLEATGEQRSFLEDGDEVTLSGRCEREGFVSIGFGECRAAILPAHGASASEPTHAR</sequence>
<name>A0A9X2AQV6_9BURK</name>
<dbReference type="PANTHER" id="PTHR43069">
    <property type="entry name" value="FUMARYLACETOACETASE"/>
    <property type="match status" value="1"/>
</dbReference>
<dbReference type="AlphaFoldDB" id="A0A9X2AQV6"/>
<feature type="binding site" evidence="13">
    <location>
        <position position="246"/>
    </location>
    <ligand>
        <name>Ca(2+)</name>
        <dbReference type="ChEBI" id="CHEBI:29108"/>
    </ligand>
</feature>
<feature type="active site" description="Proton acceptor" evidence="11">
    <location>
        <position position="147"/>
    </location>
</feature>
<comment type="caution">
    <text evidence="17">The sequence shown here is derived from an EMBL/GenBank/DDBJ whole genome shotgun (WGS) entry which is preliminary data.</text>
</comment>
<dbReference type="Gene3D" id="3.90.850.10">
    <property type="entry name" value="Fumarylacetoacetase-like, C-terminal domain"/>
    <property type="match status" value="1"/>
</dbReference>
<keyword evidence="10" id="KW-0585">Phenylalanine catabolism</keyword>
<dbReference type="RefSeq" id="WP_243307852.1">
    <property type="nucleotide sequence ID" value="NZ_JALGBI010000002.1"/>
</dbReference>
<evidence type="ECO:0000256" key="8">
    <source>
        <dbReference type="ARBA" id="ARBA00022842"/>
    </source>
</evidence>
<protein>
    <recommendedName>
        <fullName evidence="4">fumarylacetoacetase</fullName>
        <ecNumber evidence="4">3.7.1.2</ecNumber>
    </recommendedName>
</protein>
<keyword evidence="6 17" id="KW-0378">Hydrolase</keyword>
<evidence type="ECO:0000256" key="3">
    <source>
        <dbReference type="ARBA" id="ARBA00004782"/>
    </source>
</evidence>
<evidence type="ECO:0000256" key="11">
    <source>
        <dbReference type="PIRSR" id="PIRSR605959-1"/>
    </source>
</evidence>
<evidence type="ECO:0000256" key="2">
    <source>
        <dbReference type="ARBA" id="ARBA00001946"/>
    </source>
</evidence>
<dbReference type="InterPro" id="IPR015377">
    <property type="entry name" value="Fumarylacetoacetase_N"/>
</dbReference>
<dbReference type="InterPro" id="IPR036462">
    <property type="entry name" value="Fumarylacetoacetase_N_sf"/>
</dbReference>
<dbReference type="GO" id="GO:0046872">
    <property type="term" value="F:metal ion binding"/>
    <property type="evidence" value="ECO:0007669"/>
    <property type="project" value="UniProtKB-KW"/>
</dbReference>
<dbReference type="EC" id="3.7.1.2" evidence="4"/>
<feature type="region of interest" description="Disordered" evidence="14">
    <location>
        <begin position="179"/>
        <end position="201"/>
    </location>
</feature>
<evidence type="ECO:0000256" key="6">
    <source>
        <dbReference type="ARBA" id="ARBA00022801"/>
    </source>
</evidence>
<keyword evidence="9" id="KW-0828">Tyrosine catabolism</keyword>
<dbReference type="Proteomes" id="UP001139447">
    <property type="component" value="Unassembled WGS sequence"/>
</dbReference>
<reference evidence="17" key="1">
    <citation type="submission" date="2022-03" db="EMBL/GenBank/DDBJ databases">
        <authorList>
            <person name="Woo C.Y."/>
        </authorList>
    </citation>
    <scope>NUCLEOTIDE SEQUENCE</scope>
    <source>
        <strain evidence="17">CYS-02</strain>
    </source>
</reference>
<dbReference type="InterPro" id="IPR005959">
    <property type="entry name" value="Fumarylacetoacetase"/>
</dbReference>
<evidence type="ECO:0000256" key="7">
    <source>
        <dbReference type="ARBA" id="ARBA00022837"/>
    </source>
</evidence>
<dbReference type="GO" id="GO:1902000">
    <property type="term" value="P:homogentisate catabolic process"/>
    <property type="evidence" value="ECO:0007669"/>
    <property type="project" value="TreeGrafter"/>
</dbReference>
<dbReference type="InterPro" id="IPR011234">
    <property type="entry name" value="Fumarylacetoacetase-like_C"/>
</dbReference>
<feature type="binding site" evidence="12">
    <location>
        <position position="257"/>
    </location>
    <ligand>
        <name>substrate</name>
    </ligand>
</feature>
<feature type="binding site" evidence="13">
    <location>
        <position position="140"/>
    </location>
    <ligand>
        <name>Ca(2+)</name>
        <dbReference type="ChEBI" id="CHEBI:29108"/>
    </ligand>
</feature>
<feature type="domain" description="Fumarylacetoacetase N-terminal" evidence="16">
    <location>
        <begin position="31"/>
        <end position="132"/>
    </location>
</feature>
<feature type="domain" description="Fumarylacetoacetase-like C-terminal" evidence="15">
    <location>
        <begin position="138"/>
        <end position="435"/>
    </location>
</feature>
<dbReference type="Pfam" id="PF09298">
    <property type="entry name" value="FAA_hydrolase_N"/>
    <property type="match status" value="1"/>
</dbReference>
<evidence type="ECO:0000256" key="10">
    <source>
        <dbReference type="ARBA" id="ARBA00023232"/>
    </source>
</evidence>
<keyword evidence="5 13" id="KW-0479">Metal-binding</keyword>
<comment type="pathway">
    <text evidence="3">Amino-acid degradation; L-phenylalanine degradation; acetoacetate and fumarate from L-phenylalanine: step 6/6.</text>
</comment>
<feature type="binding site" evidence="13">
    <location>
        <position position="246"/>
    </location>
    <ligand>
        <name>Mg(2+)</name>
        <dbReference type="ChEBI" id="CHEBI:18420"/>
    </ligand>
</feature>
<dbReference type="GO" id="GO:0006572">
    <property type="term" value="P:L-tyrosine catabolic process"/>
    <property type="evidence" value="ECO:0007669"/>
    <property type="project" value="UniProtKB-KW"/>
</dbReference>
<keyword evidence="8 13" id="KW-0460">Magnesium</keyword>
<evidence type="ECO:0000313" key="17">
    <source>
        <dbReference type="EMBL" id="MCJ0764887.1"/>
    </source>
</evidence>
<comment type="cofactor">
    <cofactor evidence="2 13">
        <name>Mg(2+)</name>
        <dbReference type="ChEBI" id="CHEBI:18420"/>
    </cofactor>
</comment>
<accession>A0A9X2AQV6</accession>
<feature type="binding site" evidence="12">
    <location>
        <position position="373"/>
    </location>
    <ligand>
        <name>substrate</name>
    </ligand>
</feature>
<dbReference type="EMBL" id="JALGBI010000002">
    <property type="protein sequence ID" value="MCJ0764887.1"/>
    <property type="molecule type" value="Genomic_DNA"/>
</dbReference>
<evidence type="ECO:0000256" key="14">
    <source>
        <dbReference type="SAM" id="MobiDB-lite"/>
    </source>
</evidence>
<dbReference type="Pfam" id="PF01557">
    <property type="entry name" value="FAA_hydrolase"/>
    <property type="match status" value="1"/>
</dbReference>
<proteinExistence type="predicted"/>
<feature type="binding site" evidence="12">
    <location>
        <position position="156"/>
    </location>
    <ligand>
        <name>substrate</name>
    </ligand>
</feature>
<evidence type="ECO:0000256" key="1">
    <source>
        <dbReference type="ARBA" id="ARBA00001913"/>
    </source>
</evidence>
<dbReference type="SUPFAM" id="SSF63433">
    <property type="entry name" value="Fumarylacetoacetate hydrolase, FAH, N-terminal domain"/>
    <property type="match status" value="1"/>
</dbReference>
<keyword evidence="7 13" id="KW-0106">Calcium</keyword>
<dbReference type="InterPro" id="IPR036663">
    <property type="entry name" value="Fumarylacetoacetase_C_sf"/>
</dbReference>
<dbReference type="GO" id="GO:0006559">
    <property type="term" value="P:L-phenylalanine catabolic process"/>
    <property type="evidence" value="ECO:0007669"/>
    <property type="project" value="UniProtKB-KW"/>
</dbReference>
<feature type="binding site" evidence="13">
    <location>
        <position position="266"/>
    </location>
    <ligand>
        <name>Mg(2+)</name>
        <dbReference type="ChEBI" id="CHEBI:18420"/>
    </ligand>
</feature>
<evidence type="ECO:0000256" key="12">
    <source>
        <dbReference type="PIRSR" id="PIRSR605959-2"/>
    </source>
</evidence>
<feature type="binding site" evidence="13">
    <location>
        <position position="212"/>
    </location>
    <ligand>
        <name>Ca(2+)</name>
        <dbReference type="ChEBI" id="CHEBI:29108"/>
    </ligand>
</feature>
<gene>
    <name evidence="17" type="primary">fahA</name>
    <name evidence="17" type="ORF">MMF98_16850</name>
</gene>
<evidence type="ECO:0000313" key="18">
    <source>
        <dbReference type="Proteomes" id="UP001139447"/>
    </source>
</evidence>
<dbReference type="Gene3D" id="2.30.30.230">
    <property type="entry name" value="Fumarylacetoacetase, N-terminal domain"/>
    <property type="match status" value="1"/>
</dbReference>
<feature type="binding site" evidence="12">
    <location>
        <position position="142"/>
    </location>
    <ligand>
        <name>substrate</name>
    </ligand>
</feature>
<dbReference type="PANTHER" id="PTHR43069:SF2">
    <property type="entry name" value="FUMARYLACETOACETASE"/>
    <property type="match status" value="1"/>
</dbReference>
<evidence type="ECO:0000256" key="13">
    <source>
        <dbReference type="PIRSR" id="PIRSR605959-3"/>
    </source>
</evidence>
<comment type="cofactor">
    <cofactor evidence="1 13">
        <name>Ca(2+)</name>
        <dbReference type="ChEBI" id="CHEBI:29108"/>
    </cofactor>
</comment>
<feature type="binding site" evidence="13">
    <location>
        <position position="270"/>
    </location>
    <ligand>
        <name>Mg(2+)</name>
        <dbReference type="ChEBI" id="CHEBI:18420"/>
    </ligand>
</feature>
<feature type="binding site" evidence="12">
    <location>
        <position position="253"/>
    </location>
    <ligand>
        <name>substrate</name>
    </ligand>
</feature>
<evidence type="ECO:0000256" key="4">
    <source>
        <dbReference type="ARBA" id="ARBA00012094"/>
    </source>
</evidence>
<evidence type="ECO:0000256" key="9">
    <source>
        <dbReference type="ARBA" id="ARBA00022878"/>
    </source>
</evidence>
<dbReference type="SUPFAM" id="SSF56529">
    <property type="entry name" value="FAH"/>
    <property type="match status" value="1"/>
</dbReference>
<keyword evidence="18" id="KW-1185">Reference proteome</keyword>
<evidence type="ECO:0000256" key="5">
    <source>
        <dbReference type="ARBA" id="ARBA00022723"/>
    </source>
</evidence>
<organism evidence="17 18">
    <name type="scientific">Variovorax terrae</name>
    <dbReference type="NCBI Taxonomy" id="2923278"/>
    <lineage>
        <taxon>Bacteria</taxon>
        <taxon>Pseudomonadati</taxon>
        <taxon>Pseudomonadota</taxon>
        <taxon>Betaproteobacteria</taxon>
        <taxon>Burkholderiales</taxon>
        <taxon>Comamonadaceae</taxon>
        <taxon>Variovorax</taxon>
    </lineage>
</organism>
<feature type="binding site" evidence="13">
    <location>
        <position position="214"/>
    </location>
    <ligand>
        <name>Ca(2+)</name>
        <dbReference type="ChEBI" id="CHEBI:29108"/>
    </ligand>
</feature>
<dbReference type="NCBIfam" id="TIGR01266">
    <property type="entry name" value="fum_ac_acetase"/>
    <property type="match status" value="1"/>
</dbReference>
<dbReference type="GO" id="GO:0004334">
    <property type="term" value="F:fumarylacetoacetase activity"/>
    <property type="evidence" value="ECO:0007669"/>
    <property type="project" value="UniProtKB-EC"/>
</dbReference>
<evidence type="ECO:0000259" key="16">
    <source>
        <dbReference type="Pfam" id="PF09298"/>
    </source>
</evidence>